<keyword evidence="2" id="KW-1185">Reference proteome</keyword>
<gene>
    <name evidence="1" type="ORF">Q5Y72_16970</name>
</gene>
<name>A0ABT9JIA7_9RHOB</name>
<organism evidence="1 2">
    <name type="scientific">Paracoccus spongiarum</name>
    <dbReference type="NCBI Taxonomy" id="3064387"/>
    <lineage>
        <taxon>Bacteria</taxon>
        <taxon>Pseudomonadati</taxon>
        <taxon>Pseudomonadota</taxon>
        <taxon>Alphaproteobacteria</taxon>
        <taxon>Rhodobacterales</taxon>
        <taxon>Paracoccaceae</taxon>
        <taxon>Paracoccus</taxon>
    </lineage>
</organism>
<proteinExistence type="predicted"/>
<accession>A0ABT9JIA7</accession>
<evidence type="ECO:0000313" key="2">
    <source>
        <dbReference type="Proteomes" id="UP001224997"/>
    </source>
</evidence>
<protein>
    <submittedName>
        <fullName evidence="1">Uncharacterized protein</fullName>
    </submittedName>
</protein>
<dbReference type="EMBL" id="JAVAMQ010000022">
    <property type="protein sequence ID" value="MDP5308776.1"/>
    <property type="molecule type" value="Genomic_DNA"/>
</dbReference>
<sequence>MDAIEEFVALARKKGLEPADKARLDAELVELRVLAEASMKGARQALDEIQAIVAAARSLQTYDDRGCRQVASTAAPAPHRF</sequence>
<evidence type="ECO:0000313" key="1">
    <source>
        <dbReference type="EMBL" id="MDP5308776.1"/>
    </source>
</evidence>
<dbReference type="Proteomes" id="UP001224997">
    <property type="component" value="Unassembled WGS sequence"/>
</dbReference>
<dbReference type="RefSeq" id="WP_305964613.1">
    <property type="nucleotide sequence ID" value="NZ_JAVAMQ010000022.1"/>
</dbReference>
<reference evidence="1 2" key="1">
    <citation type="submission" date="2023-08" db="EMBL/GenBank/DDBJ databases">
        <authorList>
            <person name="Park J.-S."/>
        </authorList>
    </citation>
    <scope>NUCLEOTIDE SEQUENCE [LARGE SCALE GENOMIC DNA]</scope>
    <source>
        <strain evidence="1 2">2205BS29-5</strain>
    </source>
</reference>
<comment type="caution">
    <text evidence="1">The sequence shown here is derived from an EMBL/GenBank/DDBJ whole genome shotgun (WGS) entry which is preliminary data.</text>
</comment>